<gene>
    <name evidence="2" type="ORF">B0H63DRAFT_565392</name>
</gene>
<feature type="chain" id="PRO_5042168684" evidence="1">
    <location>
        <begin position="18"/>
        <end position="91"/>
    </location>
</feature>
<keyword evidence="3" id="KW-1185">Reference proteome</keyword>
<reference evidence="2" key="1">
    <citation type="journal article" date="2023" name="Mol. Phylogenet. Evol.">
        <title>Genome-scale phylogeny and comparative genomics of the fungal order Sordariales.</title>
        <authorList>
            <person name="Hensen N."/>
            <person name="Bonometti L."/>
            <person name="Westerberg I."/>
            <person name="Brannstrom I.O."/>
            <person name="Guillou S."/>
            <person name="Cros-Aarteil S."/>
            <person name="Calhoun S."/>
            <person name="Haridas S."/>
            <person name="Kuo A."/>
            <person name="Mondo S."/>
            <person name="Pangilinan J."/>
            <person name="Riley R."/>
            <person name="LaButti K."/>
            <person name="Andreopoulos B."/>
            <person name="Lipzen A."/>
            <person name="Chen C."/>
            <person name="Yan M."/>
            <person name="Daum C."/>
            <person name="Ng V."/>
            <person name="Clum A."/>
            <person name="Steindorff A."/>
            <person name="Ohm R.A."/>
            <person name="Martin F."/>
            <person name="Silar P."/>
            <person name="Natvig D.O."/>
            <person name="Lalanne C."/>
            <person name="Gautier V."/>
            <person name="Ament-Velasquez S.L."/>
            <person name="Kruys A."/>
            <person name="Hutchinson M.I."/>
            <person name="Powell A.J."/>
            <person name="Barry K."/>
            <person name="Miller A.N."/>
            <person name="Grigoriev I.V."/>
            <person name="Debuchy R."/>
            <person name="Gladieux P."/>
            <person name="Hiltunen Thoren M."/>
            <person name="Johannesson H."/>
        </authorList>
    </citation>
    <scope>NUCLEOTIDE SEQUENCE</scope>
    <source>
        <strain evidence="2">CBS 232.78</strain>
    </source>
</reference>
<reference evidence="2" key="2">
    <citation type="submission" date="2023-06" db="EMBL/GenBank/DDBJ databases">
        <authorList>
            <consortium name="Lawrence Berkeley National Laboratory"/>
            <person name="Haridas S."/>
            <person name="Hensen N."/>
            <person name="Bonometti L."/>
            <person name="Westerberg I."/>
            <person name="Brannstrom I.O."/>
            <person name="Guillou S."/>
            <person name="Cros-Aarteil S."/>
            <person name="Calhoun S."/>
            <person name="Kuo A."/>
            <person name="Mondo S."/>
            <person name="Pangilinan J."/>
            <person name="Riley R."/>
            <person name="LaButti K."/>
            <person name="Andreopoulos B."/>
            <person name="Lipzen A."/>
            <person name="Chen C."/>
            <person name="Yanf M."/>
            <person name="Daum C."/>
            <person name="Ng V."/>
            <person name="Clum A."/>
            <person name="Steindorff A."/>
            <person name="Ohm R."/>
            <person name="Martin F."/>
            <person name="Silar P."/>
            <person name="Natvig D."/>
            <person name="Lalanne C."/>
            <person name="Gautier V."/>
            <person name="Ament-velasquez S.L."/>
            <person name="Kruys A."/>
            <person name="Hutchinson M.I."/>
            <person name="Powell A.J."/>
            <person name="Barry K."/>
            <person name="Miller A.N."/>
            <person name="Grigoriev I.V."/>
            <person name="Debuchy R."/>
            <person name="Gladieux P."/>
            <person name="Thoren M.H."/>
            <person name="Johannesson H."/>
        </authorList>
    </citation>
    <scope>NUCLEOTIDE SEQUENCE</scope>
    <source>
        <strain evidence="2">CBS 232.78</strain>
    </source>
</reference>
<comment type="caution">
    <text evidence="2">The sequence shown here is derived from an EMBL/GenBank/DDBJ whole genome shotgun (WGS) entry which is preliminary data.</text>
</comment>
<feature type="signal peptide" evidence="1">
    <location>
        <begin position="1"/>
        <end position="17"/>
    </location>
</feature>
<keyword evidence="1" id="KW-0732">Signal</keyword>
<proteinExistence type="predicted"/>
<evidence type="ECO:0000313" key="3">
    <source>
        <dbReference type="Proteomes" id="UP001285441"/>
    </source>
</evidence>
<name>A0AAE0N3H0_9PEZI</name>
<evidence type="ECO:0000313" key="2">
    <source>
        <dbReference type="EMBL" id="KAK3368758.1"/>
    </source>
</evidence>
<dbReference type="Proteomes" id="UP001285441">
    <property type="component" value="Unassembled WGS sequence"/>
</dbReference>
<sequence length="91" mass="10398">MKLSVGLMALWMALTFGQTFPECTRELLRTDDCAEVVNPNACYNQYRFNARTLTCIEGKDDADRKRKFCKCCSCVGTQMCNWVTQSKFCTS</sequence>
<protein>
    <submittedName>
        <fullName evidence="2">Uncharacterized protein</fullName>
    </submittedName>
</protein>
<dbReference type="EMBL" id="JAULSW010000010">
    <property type="protein sequence ID" value="KAK3368758.1"/>
    <property type="molecule type" value="Genomic_DNA"/>
</dbReference>
<evidence type="ECO:0000256" key="1">
    <source>
        <dbReference type="SAM" id="SignalP"/>
    </source>
</evidence>
<organism evidence="2 3">
    <name type="scientific">Podospora didyma</name>
    <dbReference type="NCBI Taxonomy" id="330526"/>
    <lineage>
        <taxon>Eukaryota</taxon>
        <taxon>Fungi</taxon>
        <taxon>Dikarya</taxon>
        <taxon>Ascomycota</taxon>
        <taxon>Pezizomycotina</taxon>
        <taxon>Sordariomycetes</taxon>
        <taxon>Sordariomycetidae</taxon>
        <taxon>Sordariales</taxon>
        <taxon>Podosporaceae</taxon>
        <taxon>Podospora</taxon>
    </lineage>
</organism>
<accession>A0AAE0N3H0</accession>
<dbReference type="AlphaFoldDB" id="A0AAE0N3H0"/>